<reference evidence="2 3" key="1">
    <citation type="submission" date="2019-11" db="EMBL/GenBank/DDBJ databases">
        <title>Description of Pedobacter sp. LMG 31462T.</title>
        <authorList>
            <person name="Carlier A."/>
            <person name="Qi S."/>
            <person name="Vandamme P."/>
        </authorList>
    </citation>
    <scope>NUCLEOTIDE SEQUENCE [LARGE SCALE GENOMIC DNA]</scope>
    <source>
        <strain evidence="2 3">LMG 31462</strain>
    </source>
</reference>
<dbReference type="EMBL" id="WNXC01000001">
    <property type="protein sequence ID" value="MBB2147788.1"/>
    <property type="molecule type" value="Genomic_DNA"/>
</dbReference>
<sequence>MKKYLIIPLFFAAATWSSCSSVYMPNVPNTPMLSAKGELSAGAHISPKGNASINGAYAVSNHFGVLFSGSYMKNERTRKDFRHKLVEIGGGYIDTFGPDNNRIIEIYAGYGGGSANRNFREFDNDVLISNSQEEVTFTKTFIQVNYSSKKNSYLNLFGNRYALNYGTAIRISHVGMNTFLINNIGQPKEDNMFIEPVFFTRMKLSDAVQLQYTSSGNFGLKDRKFMTAGNSIFTIGAVVNLGGKKKVTN</sequence>
<feature type="chain" id="PRO_5045281508" description="Cell envelope biogenesis protein OmpA" evidence="1">
    <location>
        <begin position="21"/>
        <end position="249"/>
    </location>
</feature>
<evidence type="ECO:0000313" key="2">
    <source>
        <dbReference type="EMBL" id="MBB2147788.1"/>
    </source>
</evidence>
<dbReference type="Proteomes" id="UP000636110">
    <property type="component" value="Unassembled WGS sequence"/>
</dbReference>
<dbReference type="RefSeq" id="WP_182953134.1">
    <property type="nucleotide sequence ID" value="NZ_WNXC01000001.1"/>
</dbReference>
<gene>
    <name evidence="2" type="ORF">GM920_02570</name>
</gene>
<evidence type="ECO:0000256" key="1">
    <source>
        <dbReference type="SAM" id="SignalP"/>
    </source>
</evidence>
<comment type="caution">
    <text evidence="2">The sequence shown here is derived from an EMBL/GenBank/DDBJ whole genome shotgun (WGS) entry which is preliminary data.</text>
</comment>
<name>A0ABR6ERA2_9SPHI</name>
<organism evidence="2 3">
    <name type="scientific">Pedobacter gandavensis</name>
    <dbReference type="NCBI Taxonomy" id="2679963"/>
    <lineage>
        <taxon>Bacteria</taxon>
        <taxon>Pseudomonadati</taxon>
        <taxon>Bacteroidota</taxon>
        <taxon>Sphingobacteriia</taxon>
        <taxon>Sphingobacteriales</taxon>
        <taxon>Sphingobacteriaceae</taxon>
        <taxon>Pedobacter</taxon>
    </lineage>
</organism>
<evidence type="ECO:0000313" key="3">
    <source>
        <dbReference type="Proteomes" id="UP000636110"/>
    </source>
</evidence>
<accession>A0ABR6ERA2</accession>
<feature type="signal peptide" evidence="1">
    <location>
        <begin position="1"/>
        <end position="20"/>
    </location>
</feature>
<dbReference type="PROSITE" id="PS51257">
    <property type="entry name" value="PROKAR_LIPOPROTEIN"/>
    <property type="match status" value="1"/>
</dbReference>
<evidence type="ECO:0008006" key="4">
    <source>
        <dbReference type="Google" id="ProtNLM"/>
    </source>
</evidence>
<protein>
    <recommendedName>
        <fullName evidence="4">Cell envelope biogenesis protein OmpA</fullName>
    </recommendedName>
</protein>
<keyword evidence="3" id="KW-1185">Reference proteome</keyword>
<keyword evidence="1" id="KW-0732">Signal</keyword>
<proteinExistence type="predicted"/>